<dbReference type="Proteomes" id="UP000244893">
    <property type="component" value="Unassembled WGS sequence"/>
</dbReference>
<dbReference type="AlphaFoldDB" id="A0A2V1HQI7"/>
<proteinExistence type="predicted"/>
<accession>A0A2V1HQI7</accession>
<evidence type="ECO:0000313" key="1">
    <source>
        <dbReference type="EMBL" id="PVZ93389.1"/>
    </source>
</evidence>
<protein>
    <submittedName>
        <fullName evidence="1">Uncharacterized protein</fullName>
    </submittedName>
</protein>
<comment type="caution">
    <text evidence="1">The sequence shown here is derived from an EMBL/GenBank/DDBJ whole genome shotgun (WGS) entry which is preliminary data.</text>
</comment>
<sequence length="100" mass="10760">MAEITAAQLFEDLAIDMVDDNDGVTADGDVLLVHGKPFARLTGESLAVLLPPARRSDLIGRGIASGEDGDWLLFESLDLWSEMAREAHEFVGEPPVGHDS</sequence>
<dbReference type="EMBL" id="QEOP01000004">
    <property type="protein sequence ID" value="PVZ93389.1"/>
    <property type="molecule type" value="Genomic_DNA"/>
</dbReference>
<name>A0A2V1HQI7_9MICO</name>
<dbReference type="RefSeq" id="WP_116757717.1">
    <property type="nucleotide sequence ID" value="NZ_JBHUEX010000001.1"/>
</dbReference>
<evidence type="ECO:0000313" key="2">
    <source>
        <dbReference type="Proteomes" id="UP000244893"/>
    </source>
</evidence>
<keyword evidence="2" id="KW-1185">Reference proteome</keyword>
<dbReference type="OrthoDB" id="5005866at2"/>
<organism evidence="1 2">
    <name type="scientific">Amnibacterium flavum</name>
    <dbReference type="NCBI Taxonomy" id="2173173"/>
    <lineage>
        <taxon>Bacteria</taxon>
        <taxon>Bacillati</taxon>
        <taxon>Actinomycetota</taxon>
        <taxon>Actinomycetes</taxon>
        <taxon>Micrococcales</taxon>
        <taxon>Microbacteriaceae</taxon>
        <taxon>Amnibacterium</taxon>
    </lineage>
</organism>
<gene>
    <name evidence="1" type="ORF">DDQ50_15555</name>
</gene>
<reference evidence="1 2" key="1">
    <citation type="submission" date="2018-05" db="EMBL/GenBank/DDBJ databases">
        <title>Amnibacterium sp. M8JJ-5, whole genome shotgun sequence.</title>
        <authorList>
            <person name="Tuo L."/>
        </authorList>
    </citation>
    <scope>NUCLEOTIDE SEQUENCE [LARGE SCALE GENOMIC DNA]</scope>
    <source>
        <strain evidence="1 2">M8JJ-5</strain>
    </source>
</reference>